<gene>
    <name evidence="2" type="ORF">PMAYCL1PPCAC_14286</name>
</gene>
<feature type="region of interest" description="Disordered" evidence="1">
    <location>
        <begin position="60"/>
        <end position="96"/>
    </location>
</feature>
<feature type="non-terminal residue" evidence="2">
    <location>
        <position position="1"/>
    </location>
</feature>
<evidence type="ECO:0000256" key="1">
    <source>
        <dbReference type="SAM" id="MobiDB-lite"/>
    </source>
</evidence>
<reference evidence="3" key="1">
    <citation type="submission" date="2022-10" db="EMBL/GenBank/DDBJ databases">
        <title>Genome assembly of Pristionchus species.</title>
        <authorList>
            <person name="Yoshida K."/>
            <person name="Sommer R.J."/>
        </authorList>
    </citation>
    <scope>NUCLEOTIDE SEQUENCE [LARGE SCALE GENOMIC DNA]</scope>
    <source>
        <strain evidence="3">RS5460</strain>
    </source>
</reference>
<organism evidence="2 3">
    <name type="scientific">Pristionchus mayeri</name>
    <dbReference type="NCBI Taxonomy" id="1317129"/>
    <lineage>
        <taxon>Eukaryota</taxon>
        <taxon>Metazoa</taxon>
        <taxon>Ecdysozoa</taxon>
        <taxon>Nematoda</taxon>
        <taxon>Chromadorea</taxon>
        <taxon>Rhabditida</taxon>
        <taxon>Rhabditina</taxon>
        <taxon>Diplogasteromorpha</taxon>
        <taxon>Diplogasteroidea</taxon>
        <taxon>Neodiplogasteridae</taxon>
        <taxon>Pristionchus</taxon>
    </lineage>
</organism>
<dbReference type="Proteomes" id="UP001328107">
    <property type="component" value="Unassembled WGS sequence"/>
</dbReference>
<comment type="caution">
    <text evidence="2">The sequence shown here is derived from an EMBL/GenBank/DDBJ whole genome shotgun (WGS) entry which is preliminary data.</text>
</comment>
<accession>A0AAN5CHG2</accession>
<name>A0AAN5CHG2_9BILA</name>
<protein>
    <submittedName>
        <fullName evidence="2">Uncharacterized protein</fullName>
    </submittedName>
</protein>
<proteinExistence type="predicted"/>
<evidence type="ECO:0000313" key="2">
    <source>
        <dbReference type="EMBL" id="GMR44091.1"/>
    </source>
</evidence>
<dbReference type="AlphaFoldDB" id="A0AAN5CHG2"/>
<evidence type="ECO:0000313" key="3">
    <source>
        <dbReference type="Proteomes" id="UP001328107"/>
    </source>
</evidence>
<keyword evidence="3" id="KW-1185">Reference proteome</keyword>
<dbReference type="EMBL" id="BTRK01000003">
    <property type="protein sequence ID" value="GMR44091.1"/>
    <property type="molecule type" value="Genomic_DNA"/>
</dbReference>
<sequence length="96" mass="10911">QKEPKDEPSDVPLPNDDQMFDMDFNGDEIVLNNEPMLNEDMSNNLGDWIYMAGDVIDNREEKEETVDSTANTPPDSFDNEGFGGDQMKFTNETMLN</sequence>